<dbReference type="InterPro" id="IPR015889">
    <property type="entry name" value="Intradiol_dOase_core"/>
</dbReference>
<feature type="domain" description="Intradiol ring-cleavage dioxygenases" evidence="4">
    <location>
        <begin position="89"/>
        <end position="117"/>
    </location>
</feature>
<evidence type="ECO:0000313" key="5">
    <source>
        <dbReference type="EMBL" id="RAI58178.1"/>
    </source>
</evidence>
<dbReference type="Gene3D" id="2.60.130.10">
    <property type="entry name" value="Aromatic compound dioxygenase"/>
    <property type="match status" value="1"/>
</dbReference>
<dbReference type="PANTHER" id="PTHR33711">
    <property type="entry name" value="DIOXYGENASE, PUTATIVE (AFU_ORTHOLOGUE AFUA_2G02910)-RELATED"/>
    <property type="match status" value="1"/>
</dbReference>
<name>A0A327MDE0_9PROT</name>
<dbReference type="AlphaFoldDB" id="A0A327MDE0"/>
<sequence>MEDAGPDGSMAAEAPRHFAPWPPGVEPAVPIAGYGNTFTHTPSQPPIRRPPTRTEVTGPLELWRKLPCGDDNLAVLAPGRMAQGQLIHIGGRVLDEDGRPVPGAVVELWQANAAGRYFHPNDQRDAPLDPDFIGNGRIRTDAAGRYGFHTIRPGAYPVPAPGAWWRPPHVHFSVLGPATLSRLVTQMYFPGDPLNPLDRIFMSVPDAAARERLVARPIPPEEVGLGWLGYRHDIVLRGRAATPVQP</sequence>
<reference evidence="6" key="1">
    <citation type="submission" date="2018-06" db="EMBL/GenBank/DDBJ databases">
        <authorList>
            <person name="Khan S.A."/>
        </authorList>
    </citation>
    <scope>NUCLEOTIDE SEQUENCE [LARGE SCALE GENOMIC DNA]</scope>
    <source>
        <strain evidence="6">DB-1506</strain>
    </source>
</reference>
<protein>
    <submittedName>
        <fullName evidence="5">Protocatechuate 3,4-dioxygenase subunit beta</fullName>
    </submittedName>
</protein>
<dbReference type="PANTHER" id="PTHR33711:SF10">
    <property type="entry name" value="INTRADIOL RING-CLEAVAGE DIOXYGENASES DOMAIN-CONTAINING PROTEIN"/>
    <property type="match status" value="1"/>
</dbReference>
<keyword evidence="2 5" id="KW-0223">Dioxygenase</keyword>
<dbReference type="InterPro" id="IPR050770">
    <property type="entry name" value="Intradiol_RC_Dioxygenase"/>
</dbReference>
<dbReference type="GO" id="GO:0016702">
    <property type="term" value="F:oxidoreductase activity, acting on single donors with incorporation of molecular oxygen, incorporation of two atoms of oxygen"/>
    <property type="evidence" value="ECO:0007669"/>
    <property type="project" value="InterPro"/>
</dbReference>
<dbReference type="Proteomes" id="UP000249065">
    <property type="component" value="Unassembled WGS sequence"/>
</dbReference>
<evidence type="ECO:0000256" key="2">
    <source>
        <dbReference type="ARBA" id="ARBA00022964"/>
    </source>
</evidence>
<organism evidence="5 6">
    <name type="scientific">Roseicella frigidaeris</name>
    <dbReference type="NCBI Taxonomy" id="2230885"/>
    <lineage>
        <taxon>Bacteria</taxon>
        <taxon>Pseudomonadati</taxon>
        <taxon>Pseudomonadota</taxon>
        <taxon>Alphaproteobacteria</taxon>
        <taxon>Acetobacterales</taxon>
        <taxon>Roseomonadaceae</taxon>
        <taxon>Roseicella</taxon>
    </lineage>
</organism>
<accession>A0A327MDE0</accession>
<dbReference type="GO" id="GO:0008199">
    <property type="term" value="F:ferric iron binding"/>
    <property type="evidence" value="ECO:0007669"/>
    <property type="project" value="InterPro"/>
</dbReference>
<dbReference type="Pfam" id="PF00775">
    <property type="entry name" value="Dioxygenase_C"/>
    <property type="match status" value="1"/>
</dbReference>
<evidence type="ECO:0000313" key="6">
    <source>
        <dbReference type="Proteomes" id="UP000249065"/>
    </source>
</evidence>
<comment type="caution">
    <text evidence="5">The sequence shown here is derived from an EMBL/GenBank/DDBJ whole genome shotgun (WGS) entry which is preliminary data.</text>
</comment>
<evidence type="ECO:0000259" key="4">
    <source>
        <dbReference type="PROSITE" id="PS00083"/>
    </source>
</evidence>
<dbReference type="EMBL" id="QLIX01000011">
    <property type="protein sequence ID" value="RAI58178.1"/>
    <property type="molecule type" value="Genomic_DNA"/>
</dbReference>
<proteinExistence type="inferred from homology"/>
<dbReference type="OrthoDB" id="9805815at2"/>
<dbReference type="PROSITE" id="PS00083">
    <property type="entry name" value="INTRADIOL_DIOXYGENAS"/>
    <property type="match status" value="1"/>
</dbReference>
<keyword evidence="6" id="KW-1185">Reference proteome</keyword>
<keyword evidence="3" id="KW-0560">Oxidoreductase</keyword>
<evidence type="ECO:0000256" key="3">
    <source>
        <dbReference type="ARBA" id="ARBA00023002"/>
    </source>
</evidence>
<dbReference type="InterPro" id="IPR000627">
    <property type="entry name" value="Intradiol_dOase_C"/>
</dbReference>
<gene>
    <name evidence="5" type="ORF">DOO78_15730</name>
</gene>
<dbReference type="SUPFAM" id="SSF49482">
    <property type="entry name" value="Aromatic compound dioxygenase"/>
    <property type="match status" value="1"/>
</dbReference>
<comment type="similarity">
    <text evidence="1">Belongs to the intradiol ring-cleavage dioxygenase family.</text>
</comment>
<dbReference type="RefSeq" id="WP_111470812.1">
    <property type="nucleotide sequence ID" value="NZ_QLIX01000011.1"/>
</dbReference>
<evidence type="ECO:0000256" key="1">
    <source>
        <dbReference type="ARBA" id="ARBA00007825"/>
    </source>
</evidence>